<name>A0A756I3E9_SALER</name>
<gene>
    <name evidence="1" type="ORF">G8O67_004725</name>
</gene>
<organism evidence="1">
    <name type="scientific">Salmonella enterica</name>
    <name type="common">Salmonella choleraesuis</name>
    <dbReference type="NCBI Taxonomy" id="28901"/>
    <lineage>
        <taxon>Bacteria</taxon>
        <taxon>Pseudomonadati</taxon>
        <taxon>Pseudomonadota</taxon>
        <taxon>Gammaproteobacteria</taxon>
        <taxon>Enterobacterales</taxon>
        <taxon>Enterobacteriaceae</taxon>
        <taxon>Salmonella</taxon>
    </lineage>
</organism>
<dbReference type="EMBL" id="DAAWYJ010000029">
    <property type="protein sequence ID" value="HAG0017354.1"/>
    <property type="molecule type" value="Genomic_DNA"/>
</dbReference>
<reference evidence="1" key="2">
    <citation type="submission" date="2020-02" db="EMBL/GenBank/DDBJ databases">
        <authorList>
            <consortium name="NCBI Pathogen Detection Project"/>
        </authorList>
    </citation>
    <scope>NUCLEOTIDE SEQUENCE</scope>
    <source>
        <strain evidence="1">MA.CK_00/00002125</strain>
    </source>
</reference>
<evidence type="ECO:0008006" key="2">
    <source>
        <dbReference type="Google" id="ProtNLM"/>
    </source>
</evidence>
<reference evidence="1" key="1">
    <citation type="journal article" date="2018" name="Genome Biol.">
        <title>SKESA: strategic k-mer extension for scrupulous assemblies.</title>
        <authorList>
            <person name="Souvorov A."/>
            <person name="Agarwala R."/>
            <person name="Lipman D.J."/>
        </authorList>
    </citation>
    <scope>NUCLEOTIDE SEQUENCE</scope>
    <source>
        <strain evidence="1">MA.CK_00/00002125</strain>
    </source>
</reference>
<accession>A0A756I3E9</accession>
<evidence type="ECO:0000313" key="1">
    <source>
        <dbReference type="EMBL" id="HAG0017354.1"/>
    </source>
</evidence>
<dbReference type="Gene3D" id="1.10.3600.10">
    <property type="entry name" value="Putative bacterial toxin ydaT"/>
    <property type="match status" value="1"/>
</dbReference>
<sequence>MINPETVEMWARQITQEEATRLITSEWFKQPDRPSLALHQIELADGSIDYSAWSRNRVSLFSRWLTCRTDEHRKKFNLLLPAITRAIRDNDFDLYSSITASGSVEYLLSRLLKKRKLPAPFFLALPFTFLKRHVMKPCVRLRLYVTATSGSTRDMTSNDLPHHYQYEE</sequence>
<protein>
    <recommendedName>
        <fullName evidence="2">Bacterial toxin YdaT domain-containing protein</fullName>
    </recommendedName>
</protein>
<comment type="caution">
    <text evidence="1">The sequence shown here is derived from an EMBL/GenBank/DDBJ whole genome shotgun (WGS) entry which is preliminary data.</text>
</comment>
<dbReference type="AlphaFoldDB" id="A0A756I3E9"/>
<dbReference type="InterPro" id="IPR037042">
    <property type="entry name" value="YdaT-like_sf"/>
</dbReference>
<proteinExistence type="predicted"/>